<feature type="region of interest" description="Disordered" evidence="2">
    <location>
        <begin position="345"/>
        <end position="404"/>
    </location>
</feature>
<dbReference type="PROSITE" id="PS50103">
    <property type="entry name" value="ZF_C3H1"/>
    <property type="match status" value="1"/>
</dbReference>
<feature type="compositionally biased region" description="Basic residues" evidence="2">
    <location>
        <begin position="198"/>
        <end position="207"/>
    </location>
</feature>
<keyword evidence="1" id="KW-0479">Metal-binding</keyword>
<dbReference type="AlphaFoldDB" id="A0A812R617"/>
<evidence type="ECO:0000313" key="5">
    <source>
        <dbReference type="Proteomes" id="UP000601435"/>
    </source>
</evidence>
<evidence type="ECO:0000256" key="1">
    <source>
        <dbReference type="PROSITE-ProRule" id="PRU00723"/>
    </source>
</evidence>
<sequence length="852" mass="90216">MKLDTPYNPLLTAPADLNHAPGFLQRTLVSVTGALPTPSQSSPQGGLLPISPSAVIHRRVVQSPVATPALTPSPSGAKWAKSAGHMGGTTAIPACVIAVPSPTRALAISSTTCTTEATQQAEPLDDDEEDDSGSDQVVPVHLRNPEDAPRAPAGAKHPSLGSEGHDEGGCKRCCFFPRGRCTNGYNCEFCHYEHEKRKRKNKKKIKKKDGTPMAGAMFHPLDLRPPQMPPAQVPPAPLVLSQALPMQACVQSYAGYPPEADRPVKPLLSVQPVQTYAGPPAEQAVPGQHIIYGPTVACLREHSRFVAFVAVVGHKGRSYHCHDVAAQPADASATCGGTTAPASATSADNACPHGANSTSTFAPPHSTLDADNASHGTSHPSNAPCSPHHGPNGTAAAARGHLATPHSAAHGDTCNCTSCSFLTLSVSLSSSTTSSGLWRRAGPDSTAADAVSEARAGRLPGIHDASSHGFAQAAHVHSSVWMVGRRRAWRFTAALSLCGLAVNWRLPRAEVAVKEGATTVATGASGTCSEALTAGQNRFDDALRVWTETSAAGRGIPGFGSVADSAEQASLAAFDGAAGQQGSCDAQRKALKDRIRKDVLLIFAQQRVIAERQAQADLIRTLMNKMTQRGGPLRIQEKMAILEETVEAYKASVRKLQPSWAEGQVDSEEAATERRLGELQFSVEESEEGLTLQKKWEDRRMRDLMSKRAYGVSVSFDPALRVLLRPEGLGNLQVFSQGPLGPPSHPANVNFGVINDASMPDVYREHPVPPFLAVQPAVNVNLGTFSAVYVPYQDRSAVSDLTSSDMLQEARVTRLELQSGPVQGSKCSGTFMDGGGMKGKGWSCFFCIFSQL</sequence>
<gene>
    <name evidence="4" type="ORF">SNEC2469_LOCUS11560</name>
</gene>
<comment type="caution">
    <text evidence="4">The sequence shown here is derived from an EMBL/GenBank/DDBJ whole genome shotgun (WGS) entry which is preliminary data.</text>
</comment>
<feature type="domain" description="C3H1-type" evidence="3">
    <location>
        <begin position="172"/>
        <end position="194"/>
    </location>
</feature>
<evidence type="ECO:0000313" key="4">
    <source>
        <dbReference type="EMBL" id="CAE7421270.1"/>
    </source>
</evidence>
<keyword evidence="1" id="KW-0863">Zinc-finger</keyword>
<dbReference type="EMBL" id="CAJNJA010018364">
    <property type="protein sequence ID" value="CAE7421270.1"/>
    <property type="molecule type" value="Genomic_DNA"/>
</dbReference>
<proteinExistence type="predicted"/>
<feature type="zinc finger region" description="C3H1-type" evidence="1">
    <location>
        <begin position="172"/>
        <end position="194"/>
    </location>
</feature>
<feature type="compositionally biased region" description="Acidic residues" evidence="2">
    <location>
        <begin position="123"/>
        <end position="133"/>
    </location>
</feature>
<keyword evidence="1" id="KW-0862">Zinc</keyword>
<dbReference type="GO" id="GO:0008270">
    <property type="term" value="F:zinc ion binding"/>
    <property type="evidence" value="ECO:0007669"/>
    <property type="project" value="UniProtKB-KW"/>
</dbReference>
<accession>A0A812R617</accession>
<keyword evidence="5" id="KW-1185">Reference proteome</keyword>
<evidence type="ECO:0000259" key="3">
    <source>
        <dbReference type="PROSITE" id="PS50103"/>
    </source>
</evidence>
<dbReference type="Proteomes" id="UP000601435">
    <property type="component" value="Unassembled WGS sequence"/>
</dbReference>
<feature type="region of interest" description="Disordered" evidence="2">
    <location>
        <begin position="198"/>
        <end position="226"/>
    </location>
</feature>
<reference evidence="4" key="1">
    <citation type="submission" date="2021-02" db="EMBL/GenBank/DDBJ databases">
        <authorList>
            <person name="Dougan E. K."/>
            <person name="Rhodes N."/>
            <person name="Thang M."/>
            <person name="Chan C."/>
        </authorList>
    </citation>
    <scope>NUCLEOTIDE SEQUENCE</scope>
</reference>
<feature type="compositionally biased region" description="Polar residues" evidence="2">
    <location>
        <begin position="374"/>
        <end position="384"/>
    </location>
</feature>
<name>A0A812R617_9DINO</name>
<dbReference type="InterPro" id="IPR000571">
    <property type="entry name" value="Znf_CCCH"/>
</dbReference>
<evidence type="ECO:0000256" key="2">
    <source>
        <dbReference type="SAM" id="MobiDB-lite"/>
    </source>
</evidence>
<protein>
    <recommendedName>
        <fullName evidence="3">C3H1-type domain-containing protein</fullName>
    </recommendedName>
</protein>
<feature type="region of interest" description="Disordered" evidence="2">
    <location>
        <begin position="110"/>
        <end position="167"/>
    </location>
</feature>
<organism evidence="4 5">
    <name type="scientific">Symbiodinium necroappetens</name>
    <dbReference type="NCBI Taxonomy" id="1628268"/>
    <lineage>
        <taxon>Eukaryota</taxon>
        <taxon>Sar</taxon>
        <taxon>Alveolata</taxon>
        <taxon>Dinophyceae</taxon>
        <taxon>Suessiales</taxon>
        <taxon>Symbiodiniaceae</taxon>
        <taxon>Symbiodinium</taxon>
    </lineage>
</organism>
<dbReference type="OrthoDB" id="432757at2759"/>
<feature type="compositionally biased region" description="Low complexity" evidence="2">
    <location>
        <begin position="110"/>
        <end position="122"/>
    </location>
</feature>